<dbReference type="InterPro" id="IPR006674">
    <property type="entry name" value="HD_domain"/>
</dbReference>
<dbReference type="STRING" id="525904.Tter_0010"/>
<dbReference type="Gene3D" id="1.10.3210.10">
    <property type="entry name" value="Hypothetical protein af1432"/>
    <property type="match status" value="1"/>
</dbReference>
<evidence type="ECO:0000313" key="2">
    <source>
        <dbReference type="EMBL" id="ACZ40934.1"/>
    </source>
</evidence>
<dbReference type="SUPFAM" id="SSF109604">
    <property type="entry name" value="HD-domain/PDEase-like"/>
    <property type="match status" value="1"/>
</dbReference>
<feature type="domain" description="HD" evidence="1">
    <location>
        <begin position="20"/>
        <end position="110"/>
    </location>
</feature>
<name>D1CDC8_THET1</name>
<dbReference type="PANTHER" id="PTHR38659:SF1">
    <property type="entry name" value="METAL DEPENDENT PHOSPHOHYDROLASE"/>
    <property type="match status" value="1"/>
</dbReference>
<dbReference type="EMBL" id="CP001825">
    <property type="protein sequence ID" value="ACZ40934.1"/>
    <property type="molecule type" value="Genomic_DNA"/>
</dbReference>
<evidence type="ECO:0000313" key="3">
    <source>
        <dbReference type="Proteomes" id="UP000000323"/>
    </source>
</evidence>
<keyword evidence="3" id="KW-1185">Reference proteome</keyword>
<dbReference type="RefSeq" id="WP_012873969.1">
    <property type="nucleotide sequence ID" value="NC_013525.1"/>
</dbReference>
<dbReference type="KEGG" id="ttr:Tter_0010"/>
<sequence>MNRQEAWELLNEYVKSPNLIRHCLAVEAAVRGYARLYGEDEELWGLAGLLHDFDYEIHPTLDQHPSMGKPILEARGVPQEVIYAIQSHSDFTGVPRVHLLDKVLYASDEISGFIVAVALVKPSRSIHEVDVKSVKKKLKDKAFARNVNRDDIYRGAEELGVDLDTHIANVIEFLKPISDELTPKEQNVSR</sequence>
<organism evidence="2 3">
    <name type="scientific">Thermobaculum terrenum (strain ATCC BAA-798 / CCMEE 7001 / YNP1)</name>
    <dbReference type="NCBI Taxonomy" id="525904"/>
    <lineage>
        <taxon>Bacteria</taxon>
        <taxon>Bacillati</taxon>
        <taxon>Chloroflexota</taxon>
        <taxon>Chloroflexia</taxon>
        <taxon>Candidatus Thermobaculales</taxon>
        <taxon>Candidatus Thermobaculaceae</taxon>
        <taxon>Thermobaculum</taxon>
    </lineage>
</organism>
<dbReference type="HOGENOM" id="CLU_090635_1_1_0"/>
<reference evidence="3" key="1">
    <citation type="journal article" date="2010" name="Stand. Genomic Sci.">
        <title>Complete genome sequence of 'Thermobaculum terrenum' type strain (YNP1).</title>
        <authorList>
            <person name="Kiss H."/>
            <person name="Cleland D."/>
            <person name="Lapidus A."/>
            <person name="Lucas S."/>
            <person name="Glavina Del Rio T."/>
            <person name="Nolan M."/>
            <person name="Tice H."/>
            <person name="Han C."/>
            <person name="Goodwin L."/>
            <person name="Pitluck S."/>
            <person name="Liolios K."/>
            <person name="Ivanova N."/>
            <person name="Mavromatis K."/>
            <person name="Ovchinnikova G."/>
            <person name="Pati A."/>
            <person name="Chen A."/>
            <person name="Palaniappan K."/>
            <person name="Land M."/>
            <person name="Hauser L."/>
            <person name="Chang Y."/>
            <person name="Jeffries C."/>
            <person name="Lu M."/>
            <person name="Brettin T."/>
            <person name="Detter J."/>
            <person name="Goker M."/>
            <person name="Tindall B."/>
            <person name="Beck B."/>
            <person name="McDermott T."/>
            <person name="Woyke T."/>
            <person name="Bristow J."/>
            <person name="Eisen J."/>
            <person name="Markowitz V."/>
            <person name="Hugenholtz P."/>
            <person name="Kyrpides N."/>
            <person name="Klenk H."/>
            <person name="Cheng J."/>
        </authorList>
    </citation>
    <scope>NUCLEOTIDE SEQUENCE [LARGE SCALE GENOMIC DNA]</scope>
    <source>
        <strain evidence="3">ATCC BAA-798 / YNP1</strain>
    </source>
</reference>
<protein>
    <submittedName>
        <fullName evidence="2">Metal dependent phosphohydrolase</fullName>
    </submittedName>
</protein>
<dbReference type="Proteomes" id="UP000000323">
    <property type="component" value="Chromosome 1"/>
</dbReference>
<evidence type="ECO:0000259" key="1">
    <source>
        <dbReference type="Pfam" id="PF01966"/>
    </source>
</evidence>
<dbReference type="AlphaFoldDB" id="D1CDC8"/>
<proteinExistence type="predicted"/>
<dbReference type="InterPro" id="IPR006675">
    <property type="entry name" value="HDIG_dom"/>
</dbReference>
<dbReference type="GO" id="GO:0016787">
    <property type="term" value="F:hydrolase activity"/>
    <property type="evidence" value="ECO:0007669"/>
    <property type="project" value="UniProtKB-KW"/>
</dbReference>
<dbReference type="NCBIfam" id="TIGR00277">
    <property type="entry name" value="HDIG"/>
    <property type="match status" value="1"/>
</dbReference>
<keyword evidence="2" id="KW-0378">Hydrolase</keyword>
<dbReference type="Pfam" id="PF01966">
    <property type="entry name" value="HD"/>
    <property type="match status" value="1"/>
</dbReference>
<gene>
    <name evidence="2" type="ordered locus">Tter_0010</name>
</gene>
<dbReference type="PANTHER" id="PTHR38659">
    <property type="entry name" value="METAL-DEPENDENT PHOSPHOHYDROLASE"/>
    <property type="match status" value="1"/>
</dbReference>
<dbReference type="eggNOG" id="COG2316">
    <property type="taxonomic scope" value="Bacteria"/>
</dbReference>
<accession>D1CDC8</accession>